<dbReference type="EMBL" id="LXQA010155059">
    <property type="protein sequence ID" value="MCI26736.1"/>
    <property type="molecule type" value="Genomic_DNA"/>
</dbReference>
<comment type="caution">
    <text evidence="1">The sequence shown here is derived from an EMBL/GenBank/DDBJ whole genome shotgun (WGS) entry which is preliminary data.</text>
</comment>
<evidence type="ECO:0000313" key="1">
    <source>
        <dbReference type="EMBL" id="MCI26736.1"/>
    </source>
</evidence>
<organism evidence="1 2">
    <name type="scientific">Trifolium medium</name>
    <dbReference type="NCBI Taxonomy" id="97028"/>
    <lineage>
        <taxon>Eukaryota</taxon>
        <taxon>Viridiplantae</taxon>
        <taxon>Streptophyta</taxon>
        <taxon>Embryophyta</taxon>
        <taxon>Tracheophyta</taxon>
        <taxon>Spermatophyta</taxon>
        <taxon>Magnoliopsida</taxon>
        <taxon>eudicotyledons</taxon>
        <taxon>Gunneridae</taxon>
        <taxon>Pentapetalae</taxon>
        <taxon>rosids</taxon>
        <taxon>fabids</taxon>
        <taxon>Fabales</taxon>
        <taxon>Fabaceae</taxon>
        <taxon>Papilionoideae</taxon>
        <taxon>50 kb inversion clade</taxon>
        <taxon>NPAAA clade</taxon>
        <taxon>Hologalegina</taxon>
        <taxon>IRL clade</taxon>
        <taxon>Trifolieae</taxon>
        <taxon>Trifolium</taxon>
    </lineage>
</organism>
<dbReference type="Proteomes" id="UP000265520">
    <property type="component" value="Unassembled WGS sequence"/>
</dbReference>
<protein>
    <recommendedName>
        <fullName evidence="3">Endonuclease/exonuclease/phosphatase family protein</fullName>
    </recommendedName>
</protein>
<name>A0A392QT78_9FABA</name>
<accession>A0A392QT78</accession>
<evidence type="ECO:0000313" key="2">
    <source>
        <dbReference type="Proteomes" id="UP000265520"/>
    </source>
</evidence>
<reference evidence="1 2" key="1">
    <citation type="journal article" date="2018" name="Front. Plant Sci.">
        <title>Red Clover (Trifolium pratense) and Zigzag Clover (T. medium) - A Picture of Genomic Similarities and Differences.</title>
        <authorList>
            <person name="Dluhosova J."/>
            <person name="Istvanek J."/>
            <person name="Nedelnik J."/>
            <person name="Repkova J."/>
        </authorList>
    </citation>
    <scope>NUCLEOTIDE SEQUENCE [LARGE SCALE GENOMIC DNA]</scope>
    <source>
        <strain evidence="2">cv. 10/8</strain>
        <tissue evidence="1">Leaf</tissue>
    </source>
</reference>
<sequence length="55" mass="6106">RINSFLNKGKFDVCLLQETKKTGVEDYLIHRLWGNQDVRWKAQDAVGLSGGGEGG</sequence>
<evidence type="ECO:0008006" key="3">
    <source>
        <dbReference type="Google" id="ProtNLM"/>
    </source>
</evidence>
<dbReference type="AlphaFoldDB" id="A0A392QT78"/>
<feature type="non-terminal residue" evidence="1">
    <location>
        <position position="1"/>
    </location>
</feature>
<keyword evidence="2" id="KW-1185">Reference proteome</keyword>
<proteinExistence type="predicted"/>